<dbReference type="Gramene" id="PNT63688">
    <property type="protein sequence ID" value="PNT63688"/>
    <property type="gene ID" value="BRADI_4g20077v3"/>
</dbReference>
<accession>A0A2K2CNS5</accession>
<reference evidence="2" key="3">
    <citation type="submission" date="2018-08" db="UniProtKB">
        <authorList>
            <consortium name="EnsemblPlants"/>
        </authorList>
    </citation>
    <scope>IDENTIFICATION</scope>
    <source>
        <strain evidence="2">cv. Bd21</strain>
    </source>
</reference>
<dbReference type="RefSeq" id="XP_024318752.1">
    <property type="nucleotide sequence ID" value="XM_024462984.1"/>
</dbReference>
<name>A0A2K2CNS5_BRADI</name>
<sequence length="138" mass="15321">MKKDRRGVDGEPSSCGDRVDAFLGSSVRSTTNSTFAVNYQILCPESQLTWKGAGVHMQSWLVVVEAIIAKGEKKKAQMARLKKRITGLVAWVDLNSLLLADRMCGKRLGRAGEQSNMVFGTQLLNVQQFRFGYLKPEV</sequence>
<gene>
    <name evidence="2" type="primary">LOC112272373</name>
    <name evidence="1" type="ORF">BRADI_4g20077v3</name>
</gene>
<dbReference type="ExpressionAtlas" id="A0A2K2CNS5">
    <property type="expression patterns" value="baseline"/>
</dbReference>
<dbReference type="EnsemblPlants" id="PNT63688">
    <property type="protein sequence ID" value="PNT63688"/>
    <property type="gene ID" value="BRADI_4g20077v3"/>
</dbReference>
<dbReference type="Proteomes" id="UP000008810">
    <property type="component" value="Chromosome 4"/>
</dbReference>
<evidence type="ECO:0000313" key="1">
    <source>
        <dbReference type="EMBL" id="PNT63688.1"/>
    </source>
</evidence>
<evidence type="ECO:0000313" key="3">
    <source>
        <dbReference type="Proteomes" id="UP000008810"/>
    </source>
</evidence>
<dbReference type="AlphaFoldDB" id="A0A2K2CNS5"/>
<protein>
    <submittedName>
        <fullName evidence="1 2">Uncharacterized protein</fullName>
    </submittedName>
</protein>
<proteinExistence type="predicted"/>
<reference evidence="1 2" key="1">
    <citation type="journal article" date="2010" name="Nature">
        <title>Genome sequencing and analysis of the model grass Brachypodium distachyon.</title>
        <authorList>
            <consortium name="International Brachypodium Initiative"/>
        </authorList>
    </citation>
    <scope>NUCLEOTIDE SEQUENCE [LARGE SCALE GENOMIC DNA]</scope>
    <source>
        <strain evidence="1">Bd21</strain>
        <strain evidence="2">cv. Bd21</strain>
    </source>
</reference>
<evidence type="ECO:0000313" key="2">
    <source>
        <dbReference type="EnsemblPlants" id="PNT63688"/>
    </source>
</evidence>
<dbReference type="GeneID" id="112272373"/>
<organism evidence="1">
    <name type="scientific">Brachypodium distachyon</name>
    <name type="common">Purple false brome</name>
    <name type="synonym">Trachynia distachya</name>
    <dbReference type="NCBI Taxonomy" id="15368"/>
    <lineage>
        <taxon>Eukaryota</taxon>
        <taxon>Viridiplantae</taxon>
        <taxon>Streptophyta</taxon>
        <taxon>Embryophyta</taxon>
        <taxon>Tracheophyta</taxon>
        <taxon>Spermatophyta</taxon>
        <taxon>Magnoliopsida</taxon>
        <taxon>Liliopsida</taxon>
        <taxon>Poales</taxon>
        <taxon>Poaceae</taxon>
        <taxon>BOP clade</taxon>
        <taxon>Pooideae</taxon>
        <taxon>Stipodae</taxon>
        <taxon>Brachypodieae</taxon>
        <taxon>Brachypodium</taxon>
    </lineage>
</organism>
<dbReference type="EMBL" id="CM000883">
    <property type="protein sequence ID" value="PNT63688.1"/>
    <property type="molecule type" value="Genomic_DNA"/>
</dbReference>
<reference evidence="1" key="2">
    <citation type="submission" date="2017-06" db="EMBL/GenBank/DDBJ databases">
        <title>WGS assembly of Brachypodium distachyon.</title>
        <authorList>
            <consortium name="The International Brachypodium Initiative"/>
            <person name="Lucas S."/>
            <person name="Harmon-Smith M."/>
            <person name="Lail K."/>
            <person name="Tice H."/>
            <person name="Grimwood J."/>
            <person name="Bruce D."/>
            <person name="Barry K."/>
            <person name="Shu S."/>
            <person name="Lindquist E."/>
            <person name="Wang M."/>
            <person name="Pitluck S."/>
            <person name="Vogel J.P."/>
            <person name="Garvin D.F."/>
            <person name="Mockler T.C."/>
            <person name="Schmutz J."/>
            <person name="Rokhsar D."/>
            <person name="Bevan M.W."/>
        </authorList>
    </citation>
    <scope>NUCLEOTIDE SEQUENCE</scope>
    <source>
        <strain evidence="1">Bd21</strain>
    </source>
</reference>
<keyword evidence="3" id="KW-1185">Reference proteome</keyword>